<accession>A0A9N8QY71</accession>
<gene>
    <name evidence="8" type="ORF">R70211_03033</name>
</gene>
<dbReference type="EMBL" id="CAJNAS010000007">
    <property type="protein sequence ID" value="CAE6896368.1"/>
    <property type="molecule type" value="Genomic_DNA"/>
</dbReference>
<feature type="domain" description="Creatinase N-terminal" evidence="7">
    <location>
        <begin position="35"/>
        <end position="172"/>
    </location>
</feature>
<dbReference type="PANTHER" id="PTHR46112:SF3">
    <property type="entry name" value="AMINOPEPTIDASE YPDF"/>
    <property type="match status" value="1"/>
</dbReference>
<dbReference type="Gene3D" id="3.40.350.10">
    <property type="entry name" value="Creatinase/prolidase N-terminal domain"/>
    <property type="match status" value="1"/>
</dbReference>
<evidence type="ECO:0000256" key="2">
    <source>
        <dbReference type="ARBA" id="ARBA00022723"/>
    </source>
</evidence>
<feature type="domain" description="Peptidase M24" evidence="6">
    <location>
        <begin position="182"/>
        <end position="388"/>
    </location>
</feature>
<dbReference type="InterPro" id="IPR029149">
    <property type="entry name" value="Creatin/AminoP/Spt16_N"/>
</dbReference>
<comment type="caution">
    <text evidence="8">The sequence shown here is derived from an EMBL/GenBank/DDBJ whole genome shotgun (WGS) entry which is preliminary data.</text>
</comment>
<dbReference type="EC" id="3.4.-.-" evidence="8"/>
<dbReference type="InterPro" id="IPR001131">
    <property type="entry name" value="Peptidase_M24B_aminopep-P_CS"/>
</dbReference>
<dbReference type="SUPFAM" id="SSF53092">
    <property type="entry name" value="Creatinase/prolidase N-terminal domain"/>
    <property type="match status" value="1"/>
</dbReference>
<dbReference type="PROSITE" id="PS00491">
    <property type="entry name" value="PROLINE_PEPTIDASE"/>
    <property type="match status" value="1"/>
</dbReference>
<protein>
    <submittedName>
        <fullName evidence="8">Peptidase</fullName>
        <ecNumber evidence="8">3.4.-.-</ecNumber>
    </submittedName>
</protein>
<dbReference type="Gene3D" id="3.90.230.10">
    <property type="entry name" value="Creatinase/methionine aminopeptidase superfamily"/>
    <property type="match status" value="1"/>
</dbReference>
<evidence type="ECO:0000313" key="9">
    <source>
        <dbReference type="Proteomes" id="UP000675121"/>
    </source>
</evidence>
<evidence type="ECO:0000256" key="5">
    <source>
        <dbReference type="RuleBase" id="RU000590"/>
    </source>
</evidence>
<dbReference type="RefSeq" id="WP_201073824.1">
    <property type="nucleotide sequence ID" value="NZ_CAJNAS010000007.1"/>
</dbReference>
<dbReference type="SUPFAM" id="SSF55920">
    <property type="entry name" value="Creatinase/aminopeptidase"/>
    <property type="match status" value="1"/>
</dbReference>
<dbReference type="Pfam" id="PF01321">
    <property type="entry name" value="Creatinase_N"/>
    <property type="match status" value="1"/>
</dbReference>
<keyword evidence="3 8" id="KW-0378">Hydrolase</keyword>
<dbReference type="GO" id="GO:0006508">
    <property type="term" value="P:proteolysis"/>
    <property type="evidence" value="ECO:0007669"/>
    <property type="project" value="UniProtKB-KW"/>
</dbReference>
<dbReference type="AlphaFoldDB" id="A0A9N8QY71"/>
<dbReference type="InterPro" id="IPR000994">
    <property type="entry name" value="Pept_M24"/>
</dbReference>
<keyword evidence="2 5" id="KW-0479">Metal-binding</keyword>
<dbReference type="InterPro" id="IPR000587">
    <property type="entry name" value="Creatinase_N"/>
</dbReference>
<evidence type="ECO:0000256" key="1">
    <source>
        <dbReference type="ARBA" id="ARBA00022670"/>
    </source>
</evidence>
<proteinExistence type="inferred from homology"/>
<dbReference type="InterPro" id="IPR036005">
    <property type="entry name" value="Creatinase/aminopeptidase-like"/>
</dbReference>
<evidence type="ECO:0000259" key="6">
    <source>
        <dbReference type="Pfam" id="PF00557"/>
    </source>
</evidence>
<keyword evidence="4" id="KW-0482">Metalloprotease</keyword>
<sequence>MTNGVGGSNQETALARLLPYASEVEEISAAEHLARISQLQRNMTDAGVDAVYVNAGTNLLYFTGIEWHPSERLLGAIIPAKGSLIYIAPWFEERTLRDRMKVEADVMCWHEDESAYAAFYKALLAIGIPSVHGRHTKIALCGTASASVYFGLKERSENYELICADALIGSLRKNKSRTEIAIMQAAKDMTLQVHRAAASILREGISTVEVRDFIDQAHRKVGAAGSYFCIVLFGEATSYPHGVKEPQILKRNDVVLIDTGCKYKNYVSDITRTYVFGEANDRQRFVWDAEKAAQAAAFDAARLGVPCAEVDRAARRCLETYGFGPGYQLPGLPHRTGHGIGLDLHEAPYLVGNDETPLEVGMCFSNEPMICIPGEFGVRHEDHFYMTEDGPRWFTQPAHSIDDPFHVA</sequence>
<dbReference type="GO" id="GO:0008237">
    <property type="term" value="F:metallopeptidase activity"/>
    <property type="evidence" value="ECO:0007669"/>
    <property type="project" value="UniProtKB-KW"/>
</dbReference>
<dbReference type="InterPro" id="IPR050659">
    <property type="entry name" value="Peptidase_M24B"/>
</dbReference>
<reference evidence="8" key="1">
    <citation type="submission" date="2021-02" db="EMBL/GenBank/DDBJ databases">
        <authorList>
            <person name="Vanwijnsberghe S."/>
        </authorList>
    </citation>
    <scope>NUCLEOTIDE SEQUENCE</scope>
    <source>
        <strain evidence="8">R-70211</strain>
    </source>
</reference>
<evidence type="ECO:0000256" key="3">
    <source>
        <dbReference type="ARBA" id="ARBA00022801"/>
    </source>
</evidence>
<evidence type="ECO:0000313" key="8">
    <source>
        <dbReference type="EMBL" id="CAE6896368.1"/>
    </source>
</evidence>
<evidence type="ECO:0000259" key="7">
    <source>
        <dbReference type="Pfam" id="PF01321"/>
    </source>
</evidence>
<dbReference type="GO" id="GO:0046872">
    <property type="term" value="F:metal ion binding"/>
    <property type="evidence" value="ECO:0007669"/>
    <property type="project" value="UniProtKB-KW"/>
</dbReference>
<comment type="similarity">
    <text evidence="5">Belongs to the peptidase M24B family.</text>
</comment>
<organism evidence="8 9">
    <name type="scientific">Paraburkholderia domus</name>
    <dbReference type="NCBI Taxonomy" id="2793075"/>
    <lineage>
        <taxon>Bacteria</taxon>
        <taxon>Pseudomonadati</taxon>
        <taxon>Pseudomonadota</taxon>
        <taxon>Betaproteobacteria</taxon>
        <taxon>Burkholderiales</taxon>
        <taxon>Burkholderiaceae</taxon>
        <taxon>Paraburkholderia</taxon>
    </lineage>
</organism>
<name>A0A9N8QY71_9BURK</name>
<dbReference type="PANTHER" id="PTHR46112">
    <property type="entry name" value="AMINOPEPTIDASE"/>
    <property type="match status" value="1"/>
</dbReference>
<keyword evidence="1" id="KW-0645">Protease</keyword>
<evidence type="ECO:0000256" key="4">
    <source>
        <dbReference type="ARBA" id="ARBA00023049"/>
    </source>
</evidence>
<dbReference type="Proteomes" id="UP000675121">
    <property type="component" value="Unassembled WGS sequence"/>
</dbReference>
<keyword evidence="9" id="KW-1185">Reference proteome</keyword>
<dbReference type="Pfam" id="PF00557">
    <property type="entry name" value="Peptidase_M24"/>
    <property type="match status" value="1"/>
</dbReference>